<feature type="compositionally biased region" description="Polar residues" evidence="1">
    <location>
        <begin position="355"/>
        <end position="368"/>
    </location>
</feature>
<evidence type="ECO:0008006" key="6">
    <source>
        <dbReference type="Google" id="ProtNLM"/>
    </source>
</evidence>
<feature type="signal peptide" evidence="3">
    <location>
        <begin position="1"/>
        <end position="22"/>
    </location>
</feature>
<evidence type="ECO:0000256" key="3">
    <source>
        <dbReference type="SAM" id="SignalP"/>
    </source>
</evidence>
<accession>A0A8B6FCV2</accession>
<dbReference type="AlphaFoldDB" id="A0A8B6FCV2"/>
<dbReference type="Proteomes" id="UP000596742">
    <property type="component" value="Unassembled WGS sequence"/>
</dbReference>
<keyword evidence="5" id="KW-1185">Reference proteome</keyword>
<keyword evidence="2" id="KW-0472">Membrane</keyword>
<evidence type="ECO:0000313" key="5">
    <source>
        <dbReference type="Proteomes" id="UP000596742"/>
    </source>
</evidence>
<sequence length="384" mass="43371">MKNINIVLVFTILTIQYEQSLAKECPKNYIDRTDWKGFCCEKVTCQPGTYVEKCLTDHEKDICKPCPKSTWMLDVTNSDVPLPCEEYDSCPFGSIRVDYLPDSSGCHLPCMCDTNKNFFGFDSCNCKIFSGKCPTDTVLALNGSCLPKKIANEENDLRPDNPVYIPIEGINNKFETSTKVKENDTPIKRPKSAVGEIEVILESNDTRNNSSAKESKINLEKGGFDWRIVITILAIASIALVIFIRVLYTRRKRRDTHNSETPPSIPDEEMTLVKVRDRLRNDSEISMSTNPLPLPEEEMTLVKFLDRSRNDSGVSVSSYSDNTNLMRDKEQYQFSPRVKQVALVSPVLREHAEQESTTTEPLEETNSGGPCRLVISASTQEHNM</sequence>
<comment type="caution">
    <text evidence="4">The sequence shown here is derived from an EMBL/GenBank/DDBJ whole genome shotgun (WGS) entry which is preliminary data.</text>
</comment>
<dbReference type="OrthoDB" id="6142888at2759"/>
<keyword evidence="3" id="KW-0732">Signal</keyword>
<evidence type="ECO:0000256" key="1">
    <source>
        <dbReference type="SAM" id="MobiDB-lite"/>
    </source>
</evidence>
<feature type="region of interest" description="Disordered" evidence="1">
    <location>
        <begin position="350"/>
        <end position="371"/>
    </location>
</feature>
<keyword evidence="2" id="KW-1133">Transmembrane helix</keyword>
<organism evidence="4 5">
    <name type="scientific">Mytilus galloprovincialis</name>
    <name type="common">Mediterranean mussel</name>
    <dbReference type="NCBI Taxonomy" id="29158"/>
    <lineage>
        <taxon>Eukaryota</taxon>
        <taxon>Metazoa</taxon>
        <taxon>Spiralia</taxon>
        <taxon>Lophotrochozoa</taxon>
        <taxon>Mollusca</taxon>
        <taxon>Bivalvia</taxon>
        <taxon>Autobranchia</taxon>
        <taxon>Pteriomorphia</taxon>
        <taxon>Mytilida</taxon>
        <taxon>Mytiloidea</taxon>
        <taxon>Mytilidae</taxon>
        <taxon>Mytilinae</taxon>
        <taxon>Mytilus</taxon>
    </lineage>
</organism>
<protein>
    <recommendedName>
        <fullName evidence="6">TNFR-Cys domain-containing protein</fullName>
    </recommendedName>
</protein>
<dbReference type="Gene3D" id="2.10.50.10">
    <property type="entry name" value="Tumor Necrosis Factor Receptor, subunit A, domain 2"/>
    <property type="match status" value="1"/>
</dbReference>
<feature type="transmembrane region" description="Helical" evidence="2">
    <location>
        <begin position="226"/>
        <end position="248"/>
    </location>
</feature>
<keyword evidence="2" id="KW-0812">Transmembrane</keyword>
<evidence type="ECO:0000256" key="2">
    <source>
        <dbReference type="SAM" id="Phobius"/>
    </source>
</evidence>
<proteinExistence type="predicted"/>
<dbReference type="EMBL" id="UYJE01006462">
    <property type="protein sequence ID" value="VDI46222.1"/>
    <property type="molecule type" value="Genomic_DNA"/>
</dbReference>
<name>A0A8B6FCV2_MYTGA</name>
<reference evidence="4" key="1">
    <citation type="submission" date="2018-11" db="EMBL/GenBank/DDBJ databases">
        <authorList>
            <person name="Alioto T."/>
            <person name="Alioto T."/>
        </authorList>
    </citation>
    <scope>NUCLEOTIDE SEQUENCE</scope>
</reference>
<evidence type="ECO:0000313" key="4">
    <source>
        <dbReference type="EMBL" id="VDI46222.1"/>
    </source>
</evidence>
<feature type="chain" id="PRO_5032818369" description="TNFR-Cys domain-containing protein" evidence="3">
    <location>
        <begin position="23"/>
        <end position="384"/>
    </location>
</feature>
<gene>
    <name evidence="4" type="ORF">MGAL_10B015602</name>
</gene>